<dbReference type="AlphaFoldDB" id="A0A2M8D608"/>
<evidence type="ECO:0000313" key="1">
    <source>
        <dbReference type="EMBL" id="PJB82214.1"/>
    </source>
</evidence>
<proteinExistence type="predicted"/>
<dbReference type="EMBL" id="PFTM01000064">
    <property type="protein sequence ID" value="PJB82214.1"/>
    <property type="molecule type" value="Genomic_DNA"/>
</dbReference>
<gene>
    <name evidence="1" type="ORF">CO088_03975</name>
</gene>
<accession>A0A2M8D608</accession>
<comment type="caution">
    <text evidence="1">The sequence shown here is derived from an EMBL/GenBank/DDBJ whole genome shotgun (WGS) entry which is preliminary data.</text>
</comment>
<organism evidence="1 2">
    <name type="scientific">Candidatus Yonathbacteria bacterium CG_4_9_14_0_8_um_filter_46_47</name>
    <dbReference type="NCBI Taxonomy" id="1975106"/>
    <lineage>
        <taxon>Bacteria</taxon>
        <taxon>Candidatus Yonathiibacteriota</taxon>
    </lineage>
</organism>
<reference evidence="2" key="1">
    <citation type="submission" date="2017-09" db="EMBL/GenBank/DDBJ databases">
        <title>Depth-based differentiation of microbial function through sediment-hosted aquifers and enrichment of novel symbionts in the deep terrestrial subsurface.</title>
        <authorList>
            <person name="Probst A.J."/>
            <person name="Ladd B."/>
            <person name="Jarett J.K."/>
            <person name="Geller-Mcgrath D.E."/>
            <person name="Sieber C.M.K."/>
            <person name="Emerson J.B."/>
            <person name="Anantharaman K."/>
            <person name="Thomas B.C."/>
            <person name="Malmstrom R."/>
            <person name="Stieglmeier M."/>
            <person name="Klingl A."/>
            <person name="Woyke T."/>
            <person name="Ryan C.M."/>
            <person name="Banfield J.F."/>
        </authorList>
    </citation>
    <scope>NUCLEOTIDE SEQUENCE [LARGE SCALE GENOMIC DNA]</scope>
</reference>
<name>A0A2M8D608_9BACT</name>
<protein>
    <submittedName>
        <fullName evidence="1">Uncharacterized protein</fullName>
    </submittedName>
</protein>
<dbReference type="Proteomes" id="UP000229236">
    <property type="component" value="Unassembled WGS sequence"/>
</dbReference>
<evidence type="ECO:0000313" key="2">
    <source>
        <dbReference type="Proteomes" id="UP000229236"/>
    </source>
</evidence>
<sequence length="68" mass="7422">MTLNVGDSIKFVYTNPGDEVDIRFTPTTISSLKLDGEYTQGTRTFSTAGTWTFKVKDKNGNTGTVAVQ</sequence>